<sequence length="78" mass="8998">ALPNDNERDGGQGKRGAPEKVHFLKSQVTEEEIDNPRIGIENVLPQQGDHNEGQDIWRKKRCPEERVRLGLFRDKHSQ</sequence>
<feature type="non-terminal residue" evidence="1">
    <location>
        <position position="1"/>
    </location>
</feature>
<organism evidence="1">
    <name type="scientific">marine sediment metagenome</name>
    <dbReference type="NCBI Taxonomy" id="412755"/>
    <lineage>
        <taxon>unclassified sequences</taxon>
        <taxon>metagenomes</taxon>
        <taxon>ecological metagenomes</taxon>
    </lineage>
</organism>
<gene>
    <name evidence="1" type="ORF">S01H4_14000</name>
</gene>
<accession>X0ZE23</accession>
<dbReference type="AlphaFoldDB" id="X0ZE23"/>
<proteinExistence type="predicted"/>
<dbReference type="EMBL" id="BART01006149">
    <property type="protein sequence ID" value="GAG58573.1"/>
    <property type="molecule type" value="Genomic_DNA"/>
</dbReference>
<comment type="caution">
    <text evidence="1">The sequence shown here is derived from an EMBL/GenBank/DDBJ whole genome shotgun (WGS) entry which is preliminary data.</text>
</comment>
<evidence type="ECO:0000313" key="1">
    <source>
        <dbReference type="EMBL" id="GAG58573.1"/>
    </source>
</evidence>
<name>X0ZE23_9ZZZZ</name>
<reference evidence="1" key="1">
    <citation type="journal article" date="2014" name="Front. Microbiol.">
        <title>High frequency of phylogenetically diverse reductive dehalogenase-homologous genes in deep subseafloor sedimentary metagenomes.</title>
        <authorList>
            <person name="Kawai M."/>
            <person name="Futagami T."/>
            <person name="Toyoda A."/>
            <person name="Takaki Y."/>
            <person name="Nishi S."/>
            <person name="Hori S."/>
            <person name="Arai W."/>
            <person name="Tsubouchi T."/>
            <person name="Morono Y."/>
            <person name="Uchiyama I."/>
            <person name="Ito T."/>
            <person name="Fujiyama A."/>
            <person name="Inagaki F."/>
            <person name="Takami H."/>
        </authorList>
    </citation>
    <scope>NUCLEOTIDE SEQUENCE</scope>
    <source>
        <strain evidence="1">Expedition CK06-06</strain>
    </source>
</reference>
<protein>
    <submittedName>
        <fullName evidence="1">Uncharacterized protein</fullName>
    </submittedName>
</protein>